<dbReference type="InterPro" id="IPR013078">
    <property type="entry name" value="His_Pase_superF_clade-1"/>
</dbReference>
<accession>A0A1H6JJC8</accession>
<proteinExistence type="predicted"/>
<dbReference type="STRING" id="65735.SAMN04488075_0279"/>
<dbReference type="Proteomes" id="UP000199125">
    <property type="component" value="Unassembled WGS sequence"/>
</dbReference>
<dbReference type="Pfam" id="PF00300">
    <property type="entry name" value="His_Phos_1"/>
    <property type="match status" value="1"/>
</dbReference>
<dbReference type="EMBL" id="FNXG01000001">
    <property type="protein sequence ID" value="SEH59848.1"/>
    <property type="molecule type" value="Genomic_DNA"/>
</dbReference>
<dbReference type="PANTHER" id="PTHR48100:SF1">
    <property type="entry name" value="HISTIDINE PHOSPHATASE FAMILY PROTEIN-RELATED"/>
    <property type="match status" value="1"/>
</dbReference>
<evidence type="ECO:0000313" key="2">
    <source>
        <dbReference type="Proteomes" id="UP000199125"/>
    </source>
</evidence>
<reference evidence="2" key="1">
    <citation type="submission" date="2016-10" db="EMBL/GenBank/DDBJ databases">
        <authorList>
            <person name="Varghese N."/>
            <person name="Submissions S."/>
        </authorList>
    </citation>
    <scope>NUCLEOTIDE SEQUENCE [LARGE SCALE GENOMIC DNA]</scope>
    <source>
        <strain evidence="2">DSM 11593</strain>
    </source>
</reference>
<dbReference type="GO" id="GO:0016791">
    <property type="term" value="F:phosphatase activity"/>
    <property type="evidence" value="ECO:0007669"/>
    <property type="project" value="TreeGrafter"/>
</dbReference>
<evidence type="ECO:0000313" key="1">
    <source>
        <dbReference type="EMBL" id="SEH59848.1"/>
    </source>
</evidence>
<dbReference type="InterPro" id="IPR050275">
    <property type="entry name" value="PGM_Phosphatase"/>
</dbReference>
<dbReference type="AlphaFoldDB" id="A0A1H6JJC8"/>
<dbReference type="SUPFAM" id="SSF53254">
    <property type="entry name" value="Phosphoglycerate mutase-like"/>
    <property type="match status" value="1"/>
</dbReference>
<dbReference type="SMART" id="SM00855">
    <property type="entry name" value="PGAM"/>
    <property type="match status" value="1"/>
</dbReference>
<dbReference type="RefSeq" id="WP_177172448.1">
    <property type="nucleotide sequence ID" value="NZ_FNXG01000001.1"/>
</dbReference>
<gene>
    <name evidence="1" type="ORF">SAMN04488075_0279</name>
</gene>
<dbReference type="Gene3D" id="3.40.50.1240">
    <property type="entry name" value="Phosphoglycerate mutase-like"/>
    <property type="match status" value="1"/>
</dbReference>
<protein>
    <submittedName>
        <fullName evidence="1">Alpha-ribazole phosphatase</fullName>
    </submittedName>
</protein>
<name>A0A1H6JJC8_9RHOB</name>
<keyword evidence="2" id="KW-1185">Reference proteome</keyword>
<dbReference type="InterPro" id="IPR029033">
    <property type="entry name" value="His_PPase_superfam"/>
</dbReference>
<organism evidence="1 2">
    <name type="scientific">Paracoccus alkenifer</name>
    <dbReference type="NCBI Taxonomy" id="65735"/>
    <lineage>
        <taxon>Bacteria</taxon>
        <taxon>Pseudomonadati</taxon>
        <taxon>Pseudomonadota</taxon>
        <taxon>Alphaproteobacteria</taxon>
        <taxon>Rhodobacterales</taxon>
        <taxon>Paracoccaceae</taxon>
        <taxon>Paracoccus</taxon>
    </lineage>
</organism>
<sequence>MTRNPSNSHGTLLLIRHAPLEDPARLTGRRDVAAVVDAAAARRMAVLAGSVSRVVSSPARRCRDTAAALWPGVAVDEDARLWEQDFGTWEGMALAELPDLGVMGGDDLARSAPHGGESFAALCARSIPALEELAAGGGRVAVVAHAGTVRAGLARAIGGAGAALAFRVAPLSLTVIDAAPAGWSVACVNLSV</sequence>
<dbReference type="PANTHER" id="PTHR48100">
    <property type="entry name" value="BROAD-SPECIFICITY PHOSPHATASE YOR283W-RELATED"/>
    <property type="match status" value="1"/>
</dbReference>
<dbReference type="GO" id="GO:0005737">
    <property type="term" value="C:cytoplasm"/>
    <property type="evidence" value="ECO:0007669"/>
    <property type="project" value="TreeGrafter"/>
</dbReference>